<gene>
    <name evidence="1" type="ORF">ASJ83_06380</name>
</gene>
<evidence type="ECO:0008006" key="3">
    <source>
        <dbReference type="Google" id="ProtNLM"/>
    </source>
</evidence>
<proteinExistence type="predicted"/>
<comment type="caution">
    <text evidence="1">The sequence shown here is derived from an EMBL/GenBank/DDBJ whole genome shotgun (WGS) entry which is preliminary data.</text>
</comment>
<dbReference type="EMBL" id="LMVO01000011">
    <property type="protein sequence ID" value="PAV09552.1"/>
    <property type="molecule type" value="Genomic_DNA"/>
</dbReference>
<reference evidence="1 2" key="1">
    <citation type="journal article" date="2017" name="BMC Genomics">
        <title>Genomic analysis of methanogenic archaea reveals a shift towards energy conservation.</title>
        <authorList>
            <person name="Gilmore S.P."/>
            <person name="Henske J.K."/>
            <person name="Sexton J.A."/>
            <person name="Solomon K.V."/>
            <person name="Seppala S."/>
            <person name="Yoo J.I."/>
            <person name="Huyett L.M."/>
            <person name="Pressman A."/>
            <person name="Cogan J.Z."/>
            <person name="Kivenson V."/>
            <person name="Peng X."/>
            <person name="Tan Y."/>
            <person name="Valentine D.L."/>
            <person name="O'Malley M.A."/>
        </authorList>
    </citation>
    <scope>NUCLEOTIDE SEQUENCE [LARGE SCALE GENOMIC DNA]</scope>
    <source>
        <strain evidence="1 2">XII</strain>
    </source>
</reference>
<protein>
    <recommendedName>
        <fullName evidence="3">Zinc-binding protein</fullName>
    </recommendedName>
</protein>
<dbReference type="InterPro" id="IPR014958">
    <property type="entry name" value="DGC"/>
</dbReference>
<evidence type="ECO:0000313" key="1">
    <source>
        <dbReference type="EMBL" id="PAV09552.1"/>
    </source>
</evidence>
<sequence>MPVTLITCSGISNTGKLTTQAALSLMQKRPGDYVWVRAQQNGGVSADEIAEAKRVIVLDGCTDCCGAKKLAEAGFTPDSHLIATELGITKNGMADVQFAEIGKVVAAVLEASR</sequence>
<accession>A0AAX0Q901</accession>
<evidence type="ECO:0000313" key="2">
    <source>
        <dbReference type="Proteomes" id="UP000243820"/>
    </source>
</evidence>
<dbReference type="Proteomes" id="UP000243820">
    <property type="component" value="Unassembled WGS sequence"/>
</dbReference>
<dbReference type="AlphaFoldDB" id="A0AAX0Q901"/>
<dbReference type="Pfam" id="PF08859">
    <property type="entry name" value="DGC"/>
    <property type="match status" value="1"/>
</dbReference>
<keyword evidence="2" id="KW-1185">Reference proteome</keyword>
<name>A0AAX0Q901_9EURY</name>
<dbReference type="RefSeq" id="WP_042699406.1">
    <property type="nucleotide sequence ID" value="NZ_LMVO01000011.1"/>
</dbReference>
<organism evidence="1 2">
    <name type="scientific">Methanocorpusculum parvum</name>
    <dbReference type="NCBI Taxonomy" id="2193"/>
    <lineage>
        <taxon>Archaea</taxon>
        <taxon>Methanobacteriati</taxon>
        <taxon>Methanobacteriota</taxon>
        <taxon>Stenosarchaea group</taxon>
        <taxon>Methanomicrobia</taxon>
        <taxon>Methanomicrobiales</taxon>
        <taxon>Methanocorpusculaceae</taxon>
        <taxon>Methanocorpusculum</taxon>
    </lineage>
</organism>